<dbReference type="EMBL" id="RFFN01000002">
    <property type="protein sequence ID" value="RMH98183.1"/>
    <property type="molecule type" value="Genomic_DNA"/>
</dbReference>
<dbReference type="Proteomes" id="UP000279228">
    <property type="component" value="Unassembled WGS sequence"/>
</dbReference>
<organism evidence="1 2">
    <name type="scientific">Pseudomonas songnenensis</name>
    <dbReference type="NCBI Taxonomy" id="1176259"/>
    <lineage>
        <taxon>Bacteria</taxon>
        <taxon>Pseudomonadati</taxon>
        <taxon>Pseudomonadota</taxon>
        <taxon>Gammaproteobacteria</taxon>
        <taxon>Pseudomonadales</taxon>
        <taxon>Pseudomonadaceae</taxon>
        <taxon>Pseudomonas</taxon>
    </lineage>
</organism>
<evidence type="ECO:0000313" key="2">
    <source>
        <dbReference type="Proteomes" id="UP000279228"/>
    </source>
</evidence>
<reference evidence="1 2" key="1">
    <citation type="submission" date="2018-10" db="EMBL/GenBank/DDBJ databases">
        <title>Pseudomonas songnenensis NEAU-ST5-5(T) genome.</title>
        <authorList>
            <person name="Pengp J."/>
            <person name="Liu Z.-P."/>
        </authorList>
    </citation>
    <scope>NUCLEOTIDE SEQUENCE [LARGE SCALE GENOMIC DNA]</scope>
    <source>
        <strain evidence="1 2">NEAU-ST5-5</strain>
    </source>
</reference>
<evidence type="ECO:0000313" key="1">
    <source>
        <dbReference type="EMBL" id="RMH98183.1"/>
    </source>
</evidence>
<accession>A0ABX9UXP6</accession>
<evidence type="ECO:0008006" key="3">
    <source>
        <dbReference type="Google" id="ProtNLM"/>
    </source>
</evidence>
<proteinExistence type="predicted"/>
<protein>
    <recommendedName>
        <fullName evidence="3">HEPN AbiU2-like domain-containing protein</fullName>
    </recommendedName>
</protein>
<keyword evidence="2" id="KW-1185">Reference proteome</keyword>
<sequence>MSKRNQLSDIIEKKSRADRYEYAAWGELAMLHSGFSSLINPEPYQISIHVVAIASCIEAFCKSCIKNLIDHENSPYLERAKKFKDLSFDFELTKALSRKEITFGDLVSHSVAISSTEQIIRHFDTLLGGDVGYKNFKGCLASVREFVEPPEEFIMGNIDDYDAQLGGLILSNADDLISDIQAIFTARHIAAHEANFRLVDEAQLYQWFESAMAFSNATYEIIEQRLRPGASRAAFGSSVQALQNSGELLSVISEKRQDLVRKWKAEWNLDDTDLEALWFAIKASEDAFSEYMEKEISVNFRRVGMITGNGYRHLEARIQKKLLQQKLNYLEDLLAES</sequence>
<gene>
    <name evidence="1" type="ORF">EA798_07190</name>
</gene>
<comment type="caution">
    <text evidence="1">The sequence shown here is derived from an EMBL/GenBank/DDBJ whole genome shotgun (WGS) entry which is preliminary data.</text>
</comment>
<dbReference type="RefSeq" id="WP_122098511.1">
    <property type="nucleotide sequence ID" value="NZ_JAMOHS010000005.1"/>
</dbReference>
<name>A0ABX9UXP6_9PSED</name>